<dbReference type="EMBL" id="DS469561">
    <property type="protein sequence ID" value="EDO42789.1"/>
    <property type="molecule type" value="Genomic_DNA"/>
</dbReference>
<dbReference type="PROSITE" id="PS50222">
    <property type="entry name" value="EF_HAND_2"/>
    <property type="match status" value="4"/>
</dbReference>
<dbReference type="PANTHER" id="PTHR10827">
    <property type="entry name" value="RETICULOCALBIN"/>
    <property type="match status" value="1"/>
</dbReference>
<dbReference type="KEGG" id="nve:5514681"/>
<dbReference type="InterPro" id="IPR018247">
    <property type="entry name" value="EF_Hand_1_Ca_BS"/>
</dbReference>
<dbReference type="GO" id="GO:0015031">
    <property type="term" value="P:protein transport"/>
    <property type="evidence" value="ECO:0007669"/>
    <property type="project" value="UniProtKB-ARBA"/>
</dbReference>
<keyword evidence="5" id="KW-0256">Endoplasmic reticulum</keyword>
<dbReference type="FunFam" id="1.10.238.10:FF:000104">
    <property type="entry name" value="calumenin isoform X1"/>
    <property type="match status" value="1"/>
</dbReference>
<evidence type="ECO:0000256" key="8">
    <source>
        <dbReference type="ARBA" id="ARBA00023186"/>
    </source>
</evidence>
<keyword evidence="6" id="KW-0106">Calcium</keyword>
<dbReference type="AlphaFoldDB" id="A7S0S7"/>
<dbReference type="SUPFAM" id="SSF47473">
    <property type="entry name" value="EF-hand"/>
    <property type="match status" value="2"/>
</dbReference>
<dbReference type="OrthoDB" id="293868at2759"/>
<keyword evidence="4" id="KW-0677">Repeat</keyword>
<dbReference type="InParanoid" id="A7S0S7"/>
<evidence type="ECO:0000259" key="12">
    <source>
        <dbReference type="PROSITE" id="PS50222"/>
    </source>
</evidence>
<comment type="subunit">
    <text evidence="10">Interacts with PCSK6 (immature form including the propeptide); probably involved in the maturation and the secretion of PCSK6.</text>
</comment>
<comment type="function">
    <text evidence="9">Probable molecular chaperone assisting protein biosynthesis and transport in the endoplasmic reticulum. Required for the proper biosynthesis and transport of pulmonary surfactant-associated protein A/SP-A, pulmonary surfactant-associated protein D/SP-D and the lipid transporter ABCA3. By regulating both the proper expression and the degradation through the endoplasmic reticulum-associated protein degradation pathway of these proteins plays a crucial role in pulmonary surfactant homeostasis. Has an anti-fibrotic activity by negatively regulating the secretion of type I and type III collagens. This calcium-binding protein also transiently associates with immature PCSK6 and regulates its secretion.</text>
</comment>
<gene>
    <name evidence="13" type="ORF">NEMVEDRAFT_v1g184260</name>
</gene>
<dbReference type="SMART" id="SM00054">
    <property type="entry name" value="EFh"/>
    <property type="match status" value="4"/>
</dbReference>
<keyword evidence="7" id="KW-0325">Glycoprotein</keyword>
<keyword evidence="14" id="KW-1185">Reference proteome</keyword>
<dbReference type="GO" id="GO:0005509">
    <property type="term" value="F:calcium ion binding"/>
    <property type="evidence" value="ECO:0000318"/>
    <property type="project" value="GO_Central"/>
</dbReference>
<feature type="domain" description="EF-hand" evidence="12">
    <location>
        <begin position="64"/>
        <end position="99"/>
    </location>
</feature>
<name>A7S0S7_NEMVE</name>
<dbReference type="Proteomes" id="UP000001593">
    <property type="component" value="Unassembled WGS sequence"/>
</dbReference>
<dbReference type="PANTHER" id="PTHR10827:SF52">
    <property type="entry name" value="IP16409P"/>
    <property type="match status" value="1"/>
</dbReference>
<evidence type="ECO:0000256" key="9">
    <source>
        <dbReference type="ARBA" id="ARBA00056975"/>
    </source>
</evidence>
<evidence type="ECO:0000256" key="5">
    <source>
        <dbReference type="ARBA" id="ARBA00022824"/>
    </source>
</evidence>
<dbReference type="OMA" id="YEYFHHP"/>
<reference evidence="13 14" key="1">
    <citation type="journal article" date="2007" name="Science">
        <title>Sea anemone genome reveals ancestral eumetazoan gene repertoire and genomic organization.</title>
        <authorList>
            <person name="Putnam N.H."/>
            <person name="Srivastava M."/>
            <person name="Hellsten U."/>
            <person name="Dirks B."/>
            <person name="Chapman J."/>
            <person name="Salamov A."/>
            <person name="Terry A."/>
            <person name="Shapiro H."/>
            <person name="Lindquist E."/>
            <person name="Kapitonov V.V."/>
            <person name="Jurka J."/>
            <person name="Genikhovich G."/>
            <person name="Grigoriev I.V."/>
            <person name="Lucas S.M."/>
            <person name="Steele R.E."/>
            <person name="Finnerty J.R."/>
            <person name="Technau U."/>
            <person name="Martindale M.Q."/>
            <person name="Rokhsar D.S."/>
        </authorList>
    </citation>
    <scope>NUCLEOTIDE SEQUENCE [LARGE SCALE GENOMIC DNA]</scope>
    <source>
        <strain evidence="14">CH2 X CH6</strain>
    </source>
</reference>
<comment type="subcellular location">
    <subcellularLocation>
        <location evidence="1">Endoplasmic reticulum lumen</location>
    </subcellularLocation>
</comment>
<feature type="domain" description="EF-hand" evidence="12">
    <location>
        <begin position="162"/>
        <end position="184"/>
    </location>
</feature>
<evidence type="ECO:0000256" key="10">
    <source>
        <dbReference type="ARBA" id="ARBA00063143"/>
    </source>
</evidence>
<proteinExistence type="predicted"/>
<protein>
    <recommendedName>
        <fullName evidence="11">Reticulocalbin-3</fullName>
    </recommendedName>
</protein>
<evidence type="ECO:0000256" key="4">
    <source>
        <dbReference type="ARBA" id="ARBA00022737"/>
    </source>
</evidence>
<evidence type="ECO:0000313" key="13">
    <source>
        <dbReference type="EMBL" id="EDO42789.1"/>
    </source>
</evidence>
<evidence type="ECO:0000256" key="3">
    <source>
        <dbReference type="ARBA" id="ARBA00022729"/>
    </source>
</evidence>
<evidence type="ECO:0000256" key="11">
    <source>
        <dbReference type="ARBA" id="ARBA00072696"/>
    </source>
</evidence>
<dbReference type="HOGENOM" id="CLU_044718_0_0_1"/>
<evidence type="ECO:0000256" key="7">
    <source>
        <dbReference type="ARBA" id="ARBA00023180"/>
    </source>
</evidence>
<evidence type="ECO:0000313" key="14">
    <source>
        <dbReference type="Proteomes" id="UP000001593"/>
    </source>
</evidence>
<dbReference type="Pfam" id="PF13499">
    <property type="entry name" value="EF-hand_7"/>
    <property type="match status" value="2"/>
</dbReference>
<evidence type="ECO:0000256" key="1">
    <source>
        <dbReference type="ARBA" id="ARBA00004319"/>
    </source>
</evidence>
<feature type="domain" description="EF-hand" evidence="12">
    <location>
        <begin position="112"/>
        <end position="147"/>
    </location>
</feature>
<accession>A7S0S7</accession>
<dbReference type="Gene3D" id="1.10.238.10">
    <property type="entry name" value="EF-hand"/>
    <property type="match status" value="3"/>
</dbReference>
<keyword evidence="2" id="KW-0479">Metal-binding</keyword>
<dbReference type="InterPro" id="IPR002048">
    <property type="entry name" value="EF_hand_dom"/>
</dbReference>
<dbReference type="PhylomeDB" id="A7S0S7"/>
<feature type="domain" description="EF-hand" evidence="12">
    <location>
        <begin position="219"/>
        <end position="254"/>
    </location>
</feature>
<dbReference type="InterPro" id="IPR011992">
    <property type="entry name" value="EF-hand-dom_pair"/>
</dbReference>
<evidence type="ECO:0000256" key="2">
    <source>
        <dbReference type="ARBA" id="ARBA00022723"/>
    </source>
</evidence>
<keyword evidence="3" id="KW-0732">Signal</keyword>
<sequence>MHSAHDDHVAFLGEEMAKEFENLSPEEARRRLRMLVPRIDINKDGFVEEAELEIWIRHKMKKWEVEEDVDAIFRDMDFNNDNHATWKEFMMRTYGFTDEDINKKWERNNLKDYIEDDRRKWKYADQDKDSRLTREEYEYFHHPKEHEVMIPYIAMKVMLEGDKDKDGFLSLQEYLDWLEMPDFHIMDKRDFEEKHDQNKDGKLDLKEVEDWRRPKNFNKALEEAQHLIEHADLNGDGKLSADEIVTSHEFFAGSYATQFGQTFHDEF</sequence>
<organism evidence="13 14">
    <name type="scientific">Nematostella vectensis</name>
    <name type="common">Starlet sea anemone</name>
    <dbReference type="NCBI Taxonomy" id="45351"/>
    <lineage>
        <taxon>Eukaryota</taxon>
        <taxon>Metazoa</taxon>
        <taxon>Cnidaria</taxon>
        <taxon>Anthozoa</taxon>
        <taxon>Hexacorallia</taxon>
        <taxon>Actiniaria</taxon>
        <taxon>Edwardsiidae</taxon>
        <taxon>Nematostella</taxon>
    </lineage>
</organism>
<dbReference type="PROSITE" id="PS00018">
    <property type="entry name" value="EF_HAND_1"/>
    <property type="match status" value="4"/>
</dbReference>
<evidence type="ECO:0000256" key="6">
    <source>
        <dbReference type="ARBA" id="ARBA00022837"/>
    </source>
</evidence>
<dbReference type="GO" id="GO:0005788">
    <property type="term" value="C:endoplasmic reticulum lumen"/>
    <property type="evidence" value="ECO:0007669"/>
    <property type="project" value="UniProtKB-SubCell"/>
</dbReference>
<dbReference type="GO" id="GO:0005783">
    <property type="term" value="C:endoplasmic reticulum"/>
    <property type="evidence" value="ECO:0000318"/>
    <property type="project" value="GO_Central"/>
</dbReference>
<keyword evidence="8" id="KW-0143">Chaperone</keyword>
<dbReference type="eggNOG" id="KOG4223">
    <property type="taxonomic scope" value="Eukaryota"/>
</dbReference>